<feature type="region of interest" description="Disordered" evidence="16">
    <location>
        <begin position="582"/>
        <end position="684"/>
    </location>
</feature>
<evidence type="ECO:0000256" key="9">
    <source>
        <dbReference type="ARBA" id="ARBA00022763"/>
    </source>
</evidence>
<keyword evidence="10" id="KW-0833">Ubl conjugation pathway</keyword>
<keyword evidence="13" id="KW-0238">DNA-binding</keyword>
<feature type="compositionally biased region" description="Low complexity" evidence="16">
    <location>
        <begin position="483"/>
        <end position="493"/>
    </location>
</feature>
<keyword evidence="12" id="KW-0779">Telomere</keyword>
<evidence type="ECO:0000259" key="17">
    <source>
        <dbReference type="Pfam" id="PF02845"/>
    </source>
</evidence>
<dbReference type="AlphaFoldDB" id="A0A8H7UDE8"/>
<keyword evidence="15" id="KW-0539">Nucleus</keyword>
<feature type="region of interest" description="Disordered" evidence="16">
    <location>
        <begin position="368"/>
        <end position="424"/>
    </location>
</feature>
<dbReference type="GO" id="GO:0005737">
    <property type="term" value="C:cytoplasm"/>
    <property type="evidence" value="ECO:0007669"/>
    <property type="project" value="UniProtKB-SubCell"/>
</dbReference>
<feature type="region of interest" description="Disordered" evidence="16">
    <location>
        <begin position="461"/>
        <end position="502"/>
    </location>
</feature>
<dbReference type="Proteomes" id="UP000612746">
    <property type="component" value="Unassembled WGS sequence"/>
</dbReference>
<feature type="compositionally biased region" description="Polar residues" evidence="16">
    <location>
        <begin position="622"/>
        <end position="650"/>
    </location>
</feature>
<evidence type="ECO:0000256" key="5">
    <source>
        <dbReference type="ARBA" id="ARBA00020536"/>
    </source>
</evidence>
<feature type="compositionally biased region" description="Polar residues" evidence="16">
    <location>
        <begin position="602"/>
        <end position="615"/>
    </location>
</feature>
<evidence type="ECO:0000256" key="2">
    <source>
        <dbReference type="ARBA" id="ARBA00004496"/>
    </source>
</evidence>
<feature type="compositionally biased region" description="Polar residues" evidence="16">
    <location>
        <begin position="407"/>
        <end position="420"/>
    </location>
</feature>
<dbReference type="Pfam" id="PF02845">
    <property type="entry name" value="CUE"/>
    <property type="match status" value="1"/>
</dbReference>
<keyword evidence="11" id="KW-0832">Ubl conjugation</keyword>
<keyword evidence="9" id="KW-0227">DNA damage</keyword>
<keyword evidence="19" id="KW-1185">Reference proteome</keyword>
<dbReference type="InterPro" id="IPR051833">
    <property type="entry name" value="TC-DDR_regulator"/>
</dbReference>
<keyword evidence="6" id="KW-0158">Chromosome</keyword>
<feature type="compositionally biased region" description="Low complexity" evidence="16">
    <location>
        <begin position="395"/>
        <end position="406"/>
    </location>
</feature>
<dbReference type="PANTHER" id="PTHR16308">
    <property type="entry name" value="UBIQUITIN ASSOCIATED PROTEIN 2-LIKE/LINGERER"/>
    <property type="match status" value="1"/>
</dbReference>
<organism evidence="18 19">
    <name type="scientific">Umbelopsis vinacea</name>
    <dbReference type="NCBI Taxonomy" id="44442"/>
    <lineage>
        <taxon>Eukaryota</taxon>
        <taxon>Fungi</taxon>
        <taxon>Fungi incertae sedis</taxon>
        <taxon>Mucoromycota</taxon>
        <taxon>Mucoromycotina</taxon>
        <taxon>Umbelopsidomycetes</taxon>
        <taxon>Umbelopsidales</taxon>
        <taxon>Umbelopsidaceae</taxon>
        <taxon>Umbelopsis</taxon>
    </lineage>
</organism>
<feature type="compositionally biased region" description="Basic and acidic residues" evidence="16">
    <location>
        <begin position="201"/>
        <end position="216"/>
    </location>
</feature>
<dbReference type="CDD" id="cd14368">
    <property type="entry name" value="CUE_DEF1_like"/>
    <property type="match status" value="1"/>
</dbReference>
<comment type="caution">
    <text evidence="18">The sequence shown here is derived from an EMBL/GenBank/DDBJ whole genome shotgun (WGS) entry which is preliminary data.</text>
</comment>
<dbReference type="InterPro" id="IPR041803">
    <property type="entry name" value="DEF1_CUE"/>
</dbReference>
<proteinExistence type="inferred from homology"/>
<comment type="similarity">
    <text evidence="4">Belongs to the DEF1 family.</text>
</comment>
<evidence type="ECO:0000256" key="11">
    <source>
        <dbReference type="ARBA" id="ARBA00022843"/>
    </source>
</evidence>
<name>A0A8H7UDE8_9FUNG</name>
<dbReference type="GO" id="GO:0000781">
    <property type="term" value="C:chromosome, telomeric region"/>
    <property type="evidence" value="ECO:0007669"/>
    <property type="project" value="UniProtKB-SubCell"/>
</dbReference>
<evidence type="ECO:0000256" key="4">
    <source>
        <dbReference type="ARBA" id="ARBA00005491"/>
    </source>
</evidence>
<evidence type="ECO:0000256" key="15">
    <source>
        <dbReference type="ARBA" id="ARBA00023242"/>
    </source>
</evidence>
<dbReference type="InterPro" id="IPR003892">
    <property type="entry name" value="CUE"/>
</dbReference>
<feature type="compositionally biased region" description="Gly residues" evidence="16">
    <location>
        <begin position="109"/>
        <end position="125"/>
    </location>
</feature>
<feature type="compositionally biased region" description="Low complexity" evidence="16">
    <location>
        <begin position="170"/>
        <end position="191"/>
    </location>
</feature>
<dbReference type="GO" id="GO:0005634">
    <property type="term" value="C:nucleus"/>
    <property type="evidence" value="ECO:0007669"/>
    <property type="project" value="UniProtKB-SubCell"/>
</dbReference>
<evidence type="ECO:0000256" key="8">
    <source>
        <dbReference type="ARBA" id="ARBA00022553"/>
    </source>
</evidence>
<dbReference type="EMBL" id="JAEPRA010000014">
    <property type="protein sequence ID" value="KAG2175838.1"/>
    <property type="molecule type" value="Genomic_DNA"/>
</dbReference>
<keyword evidence="14" id="KW-0234">DNA repair</keyword>
<dbReference type="GO" id="GO:0006281">
    <property type="term" value="P:DNA repair"/>
    <property type="evidence" value="ECO:0007669"/>
    <property type="project" value="UniProtKB-KW"/>
</dbReference>
<keyword evidence="7" id="KW-0963">Cytoplasm</keyword>
<evidence type="ECO:0000256" key="1">
    <source>
        <dbReference type="ARBA" id="ARBA00004123"/>
    </source>
</evidence>
<evidence type="ECO:0000256" key="10">
    <source>
        <dbReference type="ARBA" id="ARBA00022786"/>
    </source>
</evidence>
<gene>
    <name evidence="18" type="ORF">INT44_000316</name>
</gene>
<evidence type="ECO:0000313" key="18">
    <source>
        <dbReference type="EMBL" id="KAG2175838.1"/>
    </source>
</evidence>
<protein>
    <recommendedName>
        <fullName evidence="5">RNA polymerase II degradation factor 1</fullName>
    </recommendedName>
</protein>
<feature type="domain" description="CUE" evidence="17">
    <location>
        <begin position="28"/>
        <end position="65"/>
    </location>
</feature>
<feature type="region of interest" description="Disordered" evidence="16">
    <location>
        <begin position="68"/>
        <end position="251"/>
    </location>
</feature>
<feature type="compositionally biased region" description="Polar residues" evidence="16">
    <location>
        <begin position="139"/>
        <end position="163"/>
    </location>
</feature>
<dbReference type="PANTHER" id="PTHR16308:SF13">
    <property type="entry name" value="PROTEIN LINGERER"/>
    <property type="match status" value="1"/>
</dbReference>
<evidence type="ECO:0000313" key="19">
    <source>
        <dbReference type="Proteomes" id="UP000612746"/>
    </source>
</evidence>
<dbReference type="OrthoDB" id="5396806at2759"/>
<reference evidence="18" key="1">
    <citation type="submission" date="2020-12" db="EMBL/GenBank/DDBJ databases">
        <title>Metabolic potential, ecology and presence of endohyphal bacteria is reflected in genomic diversity of Mucoromycotina.</title>
        <authorList>
            <person name="Muszewska A."/>
            <person name="Okrasinska A."/>
            <person name="Steczkiewicz K."/>
            <person name="Drgas O."/>
            <person name="Orlowska M."/>
            <person name="Perlinska-Lenart U."/>
            <person name="Aleksandrzak-Piekarczyk T."/>
            <person name="Szatraj K."/>
            <person name="Zielenkiewicz U."/>
            <person name="Pilsyk S."/>
            <person name="Malc E."/>
            <person name="Mieczkowski P."/>
            <person name="Kruszewska J.S."/>
            <person name="Biernat P."/>
            <person name="Pawlowska J."/>
        </authorList>
    </citation>
    <scope>NUCLEOTIDE SEQUENCE</scope>
    <source>
        <strain evidence="18">WA0000051536</strain>
    </source>
</reference>
<comment type="subcellular location">
    <subcellularLocation>
        <location evidence="3">Chromosome</location>
        <location evidence="3">Telomere</location>
    </subcellularLocation>
    <subcellularLocation>
        <location evidence="2">Cytoplasm</location>
    </subcellularLocation>
    <subcellularLocation>
        <location evidence="1">Nucleus</location>
    </subcellularLocation>
</comment>
<evidence type="ECO:0000256" key="6">
    <source>
        <dbReference type="ARBA" id="ARBA00022454"/>
    </source>
</evidence>
<keyword evidence="8" id="KW-0597">Phosphoprotein</keyword>
<evidence type="ECO:0000256" key="13">
    <source>
        <dbReference type="ARBA" id="ARBA00023125"/>
    </source>
</evidence>
<evidence type="ECO:0000256" key="12">
    <source>
        <dbReference type="ARBA" id="ARBA00022895"/>
    </source>
</evidence>
<evidence type="ECO:0000256" key="7">
    <source>
        <dbReference type="ARBA" id="ARBA00022490"/>
    </source>
</evidence>
<sequence length="684" mass="73746">MSSAARPKSQQASRGNDLKKLKAEYGTQLSTLRELFSTWSDEDLLYALQDADGELELAALRISEGWANQWDEVKGKKTKKETPQKQKPVATTDNQRPAKTERGVPSARGGFGGRGRGSTRGGRPGNFGDRGRGGKSGKVNRNSQAITEQDSSVIDNNTWTEATNPAPVPTEASNLSSSTAAAAQAPTSWASLLKAPPAPEPVKEEPPVEEEKKEIENPVEQEVIAQAVESKPLEEPVVAQSNETETPSPDVVADQVDQMVEVVPEPVASTPKQRAPIGRRLRQDVPVVLPGGSTGLGSVGVRFGNLNLDDSEAEIEAEEQLKDDTSSLAAKEPENVAATNASQLADQNNNARPTGVPVQQAYGDSRLSQAPSGLADQAANFGPGFGSNSYTKAEQQQPYGQQQPNQSFGQTTGEQHTNPYSYLPNPNGLSGYGMNPMASVPDYAMYGTEAQRAAMGYYDPTALHHSPSNPPATAYQSRDKYTQDTTTATSQQSGPAAGSNPTVQAQHAYANMPYYPYYYMPNQFQGYQQPGYGQPFVNKNMYPMYQHGNKPNGTSPYAAGGSPYQHHYSPAASYDDMNALHQQQQHGMGQDYQKHYGGGGQPLQNYMGQPSATQGQQGGKNDLNSQYGKSGNGAQTNNAYYNSSTYQNYTQPPHRQPHSQPQAGQPQGGQGTQGQNSQQPYWTQ</sequence>
<evidence type="ECO:0000256" key="16">
    <source>
        <dbReference type="SAM" id="MobiDB-lite"/>
    </source>
</evidence>
<feature type="compositionally biased region" description="Basic and acidic residues" evidence="16">
    <location>
        <begin position="71"/>
        <end position="84"/>
    </location>
</feature>
<dbReference type="GO" id="GO:0003677">
    <property type="term" value="F:DNA binding"/>
    <property type="evidence" value="ECO:0007669"/>
    <property type="project" value="UniProtKB-KW"/>
</dbReference>
<evidence type="ECO:0000256" key="3">
    <source>
        <dbReference type="ARBA" id="ARBA00004574"/>
    </source>
</evidence>
<evidence type="ECO:0000256" key="14">
    <source>
        <dbReference type="ARBA" id="ARBA00023204"/>
    </source>
</evidence>
<feature type="compositionally biased region" description="Low complexity" evidence="16">
    <location>
        <begin position="673"/>
        <end position="684"/>
    </location>
</feature>
<dbReference type="GO" id="GO:0043130">
    <property type="term" value="F:ubiquitin binding"/>
    <property type="evidence" value="ECO:0007669"/>
    <property type="project" value="InterPro"/>
</dbReference>
<accession>A0A8H7UDE8</accession>